<accession>A0A0S4M4G1</accession>
<evidence type="ECO:0000313" key="2">
    <source>
        <dbReference type="Proteomes" id="UP000198651"/>
    </source>
</evidence>
<protein>
    <submittedName>
        <fullName evidence="1">Uncharacterized protein</fullName>
    </submittedName>
</protein>
<dbReference type="AlphaFoldDB" id="A0A0S4M4G1"/>
<keyword evidence="2" id="KW-1185">Reference proteome</keyword>
<gene>
    <name evidence="1" type="ORF">Ark11_1308</name>
</gene>
<organism evidence="1 2">
    <name type="scientific">Candidatus Ichthyocystis hellenicum</name>
    <dbReference type="NCBI Taxonomy" id="1561003"/>
    <lineage>
        <taxon>Bacteria</taxon>
        <taxon>Pseudomonadati</taxon>
        <taxon>Pseudomonadota</taxon>
        <taxon>Betaproteobacteria</taxon>
        <taxon>Burkholderiales</taxon>
        <taxon>Candidatus Ichthyocystis</taxon>
    </lineage>
</organism>
<dbReference type="EMBL" id="LN906597">
    <property type="protein sequence ID" value="CUT18112.1"/>
    <property type="molecule type" value="Genomic_DNA"/>
</dbReference>
<sequence length="69" mass="8192">MVRLCVARSFVYSNSDIIYYIQIKYSNRKSINHCDVVWLIYAVPIKYDLRSYFICAKAPRTVVYAYGIR</sequence>
<reference evidence="2" key="1">
    <citation type="submission" date="2015-11" db="EMBL/GenBank/DDBJ databases">
        <authorList>
            <person name="Seth-Smith H.M.B."/>
        </authorList>
    </citation>
    <scope>NUCLEOTIDE SEQUENCE [LARGE SCALE GENOMIC DNA]</scope>
    <source>
        <strain evidence="2">2013Ark11</strain>
    </source>
</reference>
<proteinExistence type="predicted"/>
<evidence type="ECO:0000313" key="1">
    <source>
        <dbReference type="EMBL" id="CUT18112.1"/>
    </source>
</evidence>
<name>A0A0S4M4G1_9BURK</name>
<dbReference type="Proteomes" id="UP000198651">
    <property type="component" value="Chromosome I"/>
</dbReference>